<proteinExistence type="predicted"/>
<accession>A0ABD4SU03</accession>
<comment type="caution">
    <text evidence="1">The sequence shown here is derived from an EMBL/GenBank/DDBJ whole genome shotgun (WGS) entry which is preliminary data.</text>
</comment>
<evidence type="ECO:0000313" key="1">
    <source>
        <dbReference type="EMBL" id="MCG9026723.1"/>
    </source>
</evidence>
<sequence>MAFIASDLDIVEEAIRRCAAGKRVTELRFSDRMVRYESATMRELMALRETIQRELSQTSPKQRRFVVRHAGKGVF</sequence>
<dbReference type="EMBL" id="JAJAXM010000025">
    <property type="protein sequence ID" value="MCG9026723.1"/>
    <property type="molecule type" value="Genomic_DNA"/>
</dbReference>
<dbReference type="AlphaFoldDB" id="A0ABD4SU03"/>
<protein>
    <recommendedName>
        <fullName evidence="3">GpW domain containing protein</fullName>
    </recommendedName>
</protein>
<organism evidence="1 2">
    <name type="scientific">Laribacter hongkongensis</name>
    <dbReference type="NCBI Taxonomy" id="168471"/>
    <lineage>
        <taxon>Bacteria</taxon>
        <taxon>Pseudomonadati</taxon>
        <taxon>Pseudomonadota</taxon>
        <taxon>Betaproteobacteria</taxon>
        <taxon>Neisseriales</taxon>
        <taxon>Aquaspirillaceae</taxon>
        <taxon>Laribacter</taxon>
    </lineage>
</organism>
<evidence type="ECO:0000313" key="2">
    <source>
        <dbReference type="Proteomes" id="UP001200247"/>
    </source>
</evidence>
<evidence type="ECO:0008006" key="3">
    <source>
        <dbReference type="Google" id="ProtNLM"/>
    </source>
</evidence>
<dbReference type="InterPro" id="IPR036626">
    <property type="entry name" value="GpW_sf"/>
</dbReference>
<dbReference type="Proteomes" id="UP001200247">
    <property type="component" value="Unassembled WGS sequence"/>
</dbReference>
<dbReference type="Gene3D" id="3.30.1580.10">
    <property type="entry name" value="Head-to-tail joining protein W"/>
    <property type="match status" value="1"/>
</dbReference>
<gene>
    <name evidence="1" type="ORF">LH440_12585</name>
</gene>
<reference evidence="1 2" key="1">
    <citation type="submission" date="2021-10" db="EMBL/GenBank/DDBJ databases">
        <title>Whole-genome sequencing analysis of Laribacter hongkongensis: virulence gene profiles, carbohydrate-active enzyme prediction, and antimicrobial resistance characterization.</title>
        <authorList>
            <person name="Yuan P."/>
            <person name="Zhan Y."/>
            <person name="Chen D."/>
        </authorList>
    </citation>
    <scope>NUCLEOTIDE SEQUENCE [LARGE SCALE GENOMIC DNA]</scope>
    <source>
        <strain evidence="1 2">W67</strain>
    </source>
</reference>
<dbReference type="RefSeq" id="WP_239883533.1">
    <property type="nucleotide sequence ID" value="NZ_JAJAXE010000008.1"/>
</dbReference>
<name>A0ABD4SU03_9NEIS</name>